<dbReference type="EMBL" id="CAMPGE010024780">
    <property type="protein sequence ID" value="CAI2382596.1"/>
    <property type="molecule type" value="Genomic_DNA"/>
</dbReference>
<dbReference type="AlphaFoldDB" id="A0AAD2D7P3"/>
<reference evidence="2" key="1">
    <citation type="submission" date="2023-07" db="EMBL/GenBank/DDBJ databases">
        <authorList>
            <consortium name="AG Swart"/>
            <person name="Singh M."/>
            <person name="Singh A."/>
            <person name="Seah K."/>
            <person name="Emmerich C."/>
        </authorList>
    </citation>
    <scope>NUCLEOTIDE SEQUENCE</scope>
    <source>
        <strain evidence="2">DP1</strain>
    </source>
</reference>
<feature type="compositionally biased region" description="Basic and acidic residues" evidence="1">
    <location>
        <begin position="601"/>
        <end position="618"/>
    </location>
</feature>
<organism evidence="2 3">
    <name type="scientific">Euplotes crassus</name>
    <dbReference type="NCBI Taxonomy" id="5936"/>
    <lineage>
        <taxon>Eukaryota</taxon>
        <taxon>Sar</taxon>
        <taxon>Alveolata</taxon>
        <taxon>Ciliophora</taxon>
        <taxon>Intramacronucleata</taxon>
        <taxon>Spirotrichea</taxon>
        <taxon>Hypotrichia</taxon>
        <taxon>Euplotida</taxon>
        <taxon>Euplotidae</taxon>
        <taxon>Moneuplotes</taxon>
    </lineage>
</organism>
<dbReference type="Proteomes" id="UP001295684">
    <property type="component" value="Unassembled WGS sequence"/>
</dbReference>
<feature type="compositionally biased region" description="Low complexity" evidence="1">
    <location>
        <begin position="10"/>
        <end position="20"/>
    </location>
</feature>
<sequence>MNSEYGSIASQNKNSSNSSKCYGISAASKGSKNLKIRYKAKKKTKLVFLNKSEGNLLSLNKTLRNNTICQNFFNSRSSTQSEDSKRLRGNSESSASSTNSVLHMKNNSSIEGLHNFNMKTLQNRSRDGSEYSFDTYSQKSVQSRRSNSAAMYVEEKVKIDDTKSYNLPMLQEVTKIIKEFSKIIEMSKEKRLAYFTDRVGAKRKAKISFTSEEDINKIKADKTFKINERNLLGVKSPQGWIYNLNIGNIMHLQPVDFDQMHLSFKPENVVKKTNQELNKDIILEKIVYVTVAYFCVGTEYRFLNSKIDPDKYGKKDSEIWHAKALHICSTFMPPNSPLVKHITKSYIKHHLKEKLEGTIEEEKQLKPDLLEQEEEPTIPRNSEKNRQLHTPEPELLKQDLIQDEESIKQVVEHSIPDFFKAVPKLASNNSKMDTIKTSKLVFNLNMIPKGLKKTKFIFLRKDPEAEEKLITNFSQIGLGTRCTIYHSLVPSRSARRLFLRRQLKISLDHCSAFIKEKVHLLTAESTHKKAKYLKLRVRTSGLKYALQFLLEAIVFSCKKEEIEESEGQEEDTEDKFPEDHNFHYERWFTSGFEEAYYSDEAQSKAKQETQRQNQETRKYSPLTQPEEREKTRSRYWWEYLACFKKKPGGV</sequence>
<gene>
    <name evidence="2" type="ORF">ECRASSUSDP1_LOCUS24074</name>
</gene>
<name>A0AAD2D7P3_EUPCR</name>
<evidence type="ECO:0000256" key="1">
    <source>
        <dbReference type="SAM" id="MobiDB-lite"/>
    </source>
</evidence>
<feature type="compositionally biased region" description="Basic and acidic residues" evidence="1">
    <location>
        <begin position="381"/>
        <end position="393"/>
    </location>
</feature>
<feature type="region of interest" description="Disordered" evidence="1">
    <location>
        <begin position="600"/>
        <end position="631"/>
    </location>
</feature>
<comment type="caution">
    <text evidence="2">The sequence shown here is derived from an EMBL/GenBank/DDBJ whole genome shotgun (WGS) entry which is preliminary data.</text>
</comment>
<evidence type="ECO:0000313" key="2">
    <source>
        <dbReference type="EMBL" id="CAI2382596.1"/>
    </source>
</evidence>
<feature type="region of interest" description="Disordered" evidence="1">
    <location>
        <begin position="1"/>
        <end position="20"/>
    </location>
</feature>
<feature type="compositionally biased region" description="Low complexity" evidence="1">
    <location>
        <begin position="91"/>
        <end position="100"/>
    </location>
</feature>
<proteinExistence type="predicted"/>
<feature type="region of interest" description="Disordered" evidence="1">
    <location>
        <begin position="365"/>
        <end position="393"/>
    </location>
</feature>
<evidence type="ECO:0000313" key="3">
    <source>
        <dbReference type="Proteomes" id="UP001295684"/>
    </source>
</evidence>
<feature type="region of interest" description="Disordered" evidence="1">
    <location>
        <begin position="79"/>
        <end position="102"/>
    </location>
</feature>
<keyword evidence="3" id="KW-1185">Reference proteome</keyword>
<accession>A0AAD2D7P3</accession>
<protein>
    <submittedName>
        <fullName evidence="2">Uncharacterized protein</fullName>
    </submittedName>
</protein>